<dbReference type="SUPFAM" id="SSF111369">
    <property type="entry name" value="HlyD-like secretion proteins"/>
    <property type="match status" value="1"/>
</dbReference>
<reference evidence="2 3" key="1">
    <citation type="submission" date="2019-06" db="EMBL/GenBank/DDBJ databases">
        <title>Whole genome shotgun sequence of Vibrio comitans NBRC 102076.</title>
        <authorList>
            <person name="Hosoyama A."/>
            <person name="Uohara A."/>
            <person name="Ohji S."/>
            <person name="Ichikawa N."/>
        </authorList>
    </citation>
    <scope>NUCLEOTIDE SEQUENCE [LARGE SCALE GENOMIC DNA]</scope>
    <source>
        <strain evidence="2 3">NBRC 102076</strain>
    </source>
</reference>
<evidence type="ECO:0000313" key="2">
    <source>
        <dbReference type="EMBL" id="GEA59776.1"/>
    </source>
</evidence>
<comment type="caution">
    <text evidence="2">The sequence shown here is derived from an EMBL/GenBank/DDBJ whole genome shotgun (WGS) entry which is preliminary data.</text>
</comment>
<dbReference type="InterPro" id="IPR050393">
    <property type="entry name" value="MFP_Efflux_Pump"/>
</dbReference>
<name>A0A4Y3IK75_9VIBR</name>
<sequence>MKEIMLPYVFIMWILVKAGVIKWNLRNATMITSFGIFLAMTLFTVSRFWAPVDLTDSSTVKAPHAVLSPLVGQKVENVMVNHNQVVEKGDLLYTLEATDSVEEIKGLEAQIQAIHHQISATETQIKTDETTMARLMKLEEYSSQAERDDVRNAILQGYSRLSELRAEIATINAQIKENQWLNEMNQVVAPFDGQIGVVNISKGTRTGNMHIYDTSKKFMEMRVSDQTYRYIKKGQFAEFYVNSHPGEVFRGKVHSITSGTGEATVSVKNGAQNVTQHVASNAGAHGRTVIIEFEEPKGYNIPIGATGSAWISASKPHPILGFMDIIGGATVRLKSLKAYLSAL</sequence>
<dbReference type="RefSeq" id="WP_141269886.1">
    <property type="nucleotide sequence ID" value="NZ_BJLH01000004.1"/>
</dbReference>
<proteinExistence type="predicted"/>
<dbReference type="Gene3D" id="2.40.50.100">
    <property type="match status" value="1"/>
</dbReference>
<gene>
    <name evidence="2" type="ORF">VCO01S_09690</name>
</gene>
<dbReference type="Gene3D" id="2.40.30.170">
    <property type="match status" value="1"/>
</dbReference>
<dbReference type="PANTHER" id="PTHR30367">
    <property type="entry name" value="P-HYDROXYBENZOIC ACID EFFLUX PUMP SUBUNIT AAEA-RELATED"/>
    <property type="match status" value="1"/>
</dbReference>
<evidence type="ECO:0000256" key="1">
    <source>
        <dbReference type="SAM" id="Phobius"/>
    </source>
</evidence>
<accession>A0A4Y3IK75</accession>
<keyword evidence="1" id="KW-1133">Transmembrane helix</keyword>
<keyword evidence="1" id="KW-0812">Transmembrane</keyword>
<dbReference type="AlphaFoldDB" id="A0A4Y3IK75"/>
<keyword evidence="1" id="KW-0472">Membrane</keyword>
<feature type="transmembrane region" description="Helical" evidence="1">
    <location>
        <begin position="30"/>
        <end position="50"/>
    </location>
</feature>
<dbReference type="PANTHER" id="PTHR30367:SF1">
    <property type="entry name" value="MULTIDRUG RESISTANCE PROTEIN MDTN"/>
    <property type="match status" value="1"/>
</dbReference>
<dbReference type="OrthoDB" id="107989at2"/>
<feature type="transmembrane region" description="Helical" evidence="1">
    <location>
        <begin position="6"/>
        <end position="23"/>
    </location>
</feature>
<keyword evidence="3" id="KW-1185">Reference proteome</keyword>
<protein>
    <submittedName>
        <fullName evidence="2">Uncharacterized protein</fullName>
    </submittedName>
</protein>
<dbReference type="EMBL" id="BJLH01000004">
    <property type="protein sequence ID" value="GEA59776.1"/>
    <property type="molecule type" value="Genomic_DNA"/>
</dbReference>
<organism evidence="2 3">
    <name type="scientific">Vibrio comitans NBRC 102076</name>
    <dbReference type="NCBI Taxonomy" id="1219078"/>
    <lineage>
        <taxon>Bacteria</taxon>
        <taxon>Pseudomonadati</taxon>
        <taxon>Pseudomonadota</taxon>
        <taxon>Gammaproteobacteria</taxon>
        <taxon>Vibrionales</taxon>
        <taxon>Vibrionaceae</taxon>
        <taxon>Vibrio</taxon>
    </lineage>
</organism>
<evidence type="ECO:0000313" key="3">
    <source>
        <dbReference type="Proteomes" id="UP000318242"/>
    </source>
</evidence>
<dbReference type="Proteomes" id="UP000318242">
    <property type="component" value="Unassembled WGS sequence"/>
</dbReference>